<feature type="domain" description="ASCH" evidence="1">
    <location>
        <begin position="4"/>
        <end position="78"/>
    </location>
</feature>
<evidence type="ECO:0000313" key="2">
    <source>
        <dbReference type="EMBL" id="WOI35455.1"/>
    </source>
</evidence>
<gene>
    <name evidence="2" type="ORF">R1T40_22215</name>
</gene>
<dbReference type="Pfam" id="PF04266">
    <property type="entry name" value="ASCH"/>
    <property type="match status" value="1"/>
</dbReference>
<dbReference type="Gene3D" id="2.30.130.30">
    <property type="entry name" value="Hypothetical protein"/>
    <property type="match status" value="1"/>
</dbReference>
<dbReference type="EMBL" id="CP136707">
    <property type="protein sequence ID" value="WOI35455.1"/>
    <property type="molecule type" value="Genomic_DNA"/>
</dbReference>
<evidence type="ECO:0000313" key="3">
    <source>
        <dbReference type="Proteomes" id="UP001302666"/>
    </source>
</evidence>
<protein>
    <submittedName>
        <fullName evidence="2">ASCH domain-containing protein</fullName>
    </submittedName>
</protein>
<dbReference type="InterPro" id="IPR007374">
    <property type="entry name" value="ASCH_domain"/>
</dbReference>
<geneLocation type="plasmid" evidence="2 3">
    <name>unnamed4</name>
</geneLocation>
<dbReference type="Proteomes" id="UP001302666">
    <property type="component" value="Plasmid unnamed4"/>
</dbReference>
<accession>A0ABZ0HKU4</accession>
<evidence type="ECO:0000259" key="1">
    <source>
        <dbReference type="Pfam" id="PF04266"/>
    </source>
</evidence>
<keyword evidence="2" id="KW-0614">Plasmid</keyword>
<sequence>MKALSIVAPSGARIARGEKTLEVRRWFPDLQPDEDLLIVENSRFLHMDGEVDQDGKAVAIVRVASVRPFCSTDIAAACASYYEDGWLAWELTNIRPVSYLLPVLAARGIYEVPIDLQML</sequence>
<reference evidence="2 3" key="1">
    <citation type="submission" date="2023-10" db="EMBL/GenBank/DDBJ databases">
        <title>Eight complete genome sequences of bacteria isolated from laboratory stock of Giant Kelp gametophytes.</title>
        <authorList>
            <person name="Tolentino B."/>
            <person name="Nuzhdin S."/>
        </authorList>
    </citation>
    <scope>NUCLEOTIDE SEQUENCE [LARGE SCALE GENOMIC DNA]</scope>
    <source>
        <strain evidence="2 3">LC.270.F.C4</strain>
        <plasmid evidence="2 3">unnamed4</plasmid>
    </source>
</reference>
<name>A0ABZ0HKU4_TRISK</name>
<organism evidence="2 3">
    <name type="scientific">Tritonibacter scottomollicae</name>
    <name type="common">Epibacterium scottomollicae</name>
    <dbReference type="NCBI Taxonomy" id="483013"/>
    <lineage>
        <taxon>Bacteria</taxon>
        <taxon>Pseudomonadati</taxon>
        <taxon>Pseudomonadota</taxon>
        <taxon>Alphaproteobacteria</taxon>
        <taxon>Rhodobacterales</taxon>
        <taxon>Paracoccaceae</taxon>
        <taxon>Tritonibacter</taxon>
    </lineage>
</organism>
<dbReference type="SUPFAM" id="SSF88697">
    <property type="entry name" value="PUA domain-like"/>
    <property type="match status" value="1"/>
</dbReference>
<proteinExistence type="predicted"/>
<dbReference type="RefSeq" id="WP_317387127.1">
    <property type="nucleotide sequence ID" value="NZ_CP136707.1"/>
</dbReference>
<keyword evidence="3" id="KW-1185">Reference proteome</keyword>
<dbReference type="InterPro" id="IPR015947">
    <property type="entry name" value="PUA-like_sf"/>
</dbReference>